<feature type="compositionally biased region" description="Basic residues" evidence="1">
    <location>
        <begin position="57"/>
        <end position="72"/>
    </location>
</feature>
<evidence type="ECO:0000313" key="2">
    <source>
        <dbReference type="EMBL" id="MBW5420098.1"/>
    </source>
</evidence>
<evidence type="ECO:0000313" key="3">
    <source>
        <dbReference type="Proteomes" id="UP001197114"/>
    </source>
</evidence>
<protein>
    <submittedName>
        <fullName evidence="2">Transposase</fullName>
    </submittedName>
</protein>
<sequence>MIPVRALHGDNQDVGRGDLPDEQWTVLESLLPGVGISRRWPGCRRLVNGVRWRARTGVRRRHPSPASARRRPSLCAAGRSTA</sequence>
<evidence type="ECO:0000256" key="1">
    <source>
        <dbReference type="SAM" id="MobiDB-lite"/>
    </source>
</evidence>
<comment type="caution">
    <text evidence="2">The sequence shown here is derived from an EMBL/GenBank/DDBJ whole genome shotgun (WGS) entry which is preliminary data.</text>
</comment>
<dbReference type="EMBL" id="WMBF01000002">
    <property type="protein sequence ID" value="MBW5420098.1"/>
    <property type="molecule type" value="Genomic_DNA"/>
</dbReference>
<accession>A0ABS6YFC9</accession>
<reference evidence="2 3" key="1">
    <citation type="submission" date="2019-11" db="EMBL/GenBank/DDBJ databases">
        <authorList>
            <person name="Ay H."/>
        </authorList>
    </citation>
    <scope>NUCLEOTIDE SEQUENCE [LARGE SCALE GENOMIC DNA]</scope>
    <source>
        <strain evidence="2 3">BG9H</strain>
    </source>
</reference>
<proteinExistence type="predicted"/>
<feature type="region of interest" description="Disordered" evidence="1">
    <location>
        <begin position="57"/>
        <end position="82"/>
    </location>
</feature>
<keyword evidence="3" id="KW-1185">Reference proteome</keyword>
<name>A0ABS6YFC9_9ACTN</name>
<gene>
    <name evidence="2" type="ORF">GKQ77_00680</name>
</gene>
<dbReference type="Proteomes" id="UP001197114">
    <property type="component" value="Unassembled WGS sequence"/>
</dbReference>
<organism evidence="2 3">
    <name type="scientific">Streptomyces anatolicus</name>
    <dbReference type="NCBI Taxonomy" id="2675858"/>
    <lineage>
        <taxon>Bacteria</taxon>
        <taxon>Bacillati</taxon>
        <taxon>Actinomycetota</taxon>
        <taxon>Actinomycetes</taxon>
        <taxon>Kitasatosporales</taxon>
        <taxon>Streptomycetaceae</taxon>
        <taxon>Streptomyces</taxon>
    </lineage>
</organism>